<comment type="caution">
    <text evidence="2">The sequence shown here is derived from an EMBL/GenBank/DDBJ whole genome shotgun (WGS) entry which is preliminary data.</text>
</comment>
<reference evidence="2 3" key="1">
    <citation type="submission" date="2019-11" db="EMBL/GenBank/DDBJ databases">
        <title>Whole genome sequence of Oryza granulata.</title>
        <authorList>
            <person name="Li W."/>
        </authorList>
    </citation>
    <scope>NUCLEOTIDE SEQUENCE [LARGE SCALE GENOMIC DNA]</scope>
    <source>
        <strain evidence="3">cv. Menghai</strain>
        <tissue evidence="2">Leaf</tissue>
    </source>
</reference>
<protein>
    <submittedName>
        <fullName evidence="2">Uncharacterized protein</fullName>
    </submittedName>
</protein>
<proteinExistence type="predicted"/>
<sequence length="71" mass="7562">MPDSGPVVPPPHLPSPASKTTLPSASTACISREQWGLAMCRNPRHGTLWSKGNGQEDDEPIKRPMQPSTAG</sequence>
<keyword evidence="3" id="KW-1185">Reference proteome</keyword>
<accession>A0A6G1CHX5</accession>
<name>A0A6G1CHX5_9ORYZ</name>
<evidence type="ECO:0000256" key="1">
    <source>
        <dbReference type="SAM" id="MobiDB-lite"/>
    </source>
</evidence>
<dbReference type="AlphaFoldDB" id="A0A6G1CHX5"/>
<evidence type="ECO:0000313" key="2">
    <source>
        <dbReference type="EMBL" id="KAF0899661.1"/>
    </source>
</evidence>
<feature type="region of interest" description="Disordered" evidence="1">
    <location>
        <begin position="1"/>
        <end position="24"/>
    </location>
</feature>
<dbReference type="Proteomes" id="UP000479710">
    <property type="component" value="Unassembled WGS sequence"/>
</dbReference>
<organism evidence="2 3">
    <name type="scientific">Oryza meyeriana var. granulata</name>
    <dbReference type="NCBI Taxonomy" id="110450"/>
    <lineage>
        <taxon>Eukaryota</taxon>
        <taxon>Viridiplantae</taxon>
        <taxon>Streptophyta</taxon>
        <taxon>Embryophyta</taxon>
        <taxon>Tracheophyta</taxon>
        <taxon>Spermatophyta</taxon>
        <taxon>Magnoliopsida</taxon>
        <taxon>Liliopsida</taxon>
        <taxon>Poales</taxon>
        <taxon>Poaceae</taxon>
        <taxon>BOP clade</taxon>
        <taxon>Oryzoideae</taxon>
        <taxon>Oryzeae</taxon>
        <taxon>Oryzinae</taxon>
        <taxon>Oryza</taxon>
        <taxon>Oryza meyeriana</taxon>
    </lineage>
</organism>
<dbReference type="EMBL" id="SPHZ02000009">
    <property type="protein sequence ID" value="KAF0899661.1"/>
    <property type="molecule type" value="Genomic_DNA"/>
</dbReference>
<feature type="region of interest" description="Disordered" evidence="1">
    <location>
        <begin position="45"/>
        <end position="71"/>
    </location>
</feature>
<gene>
    <name evidence="2" type="ORF">E2562_021360</name>
</gene>
<evidence type="ECO:0000313" key="3">
    <source>
        <dbReference type="Proteomes" id="UP000479710"/>
    </source>
</evidence>